<dbReference type="Proteomes" id="UP001174936">
    <property type="component" value="Unassembled WGS sequence"/>
</dbReference>
<dbReference type="AlphaFoldDB" id="A0AA39Y1I0"/>
<gene>
    <name evidence="2" type="ORF">B0T16DRAFT_195016</name>
</gene>
<protein>
    <submittedName>
        <fullName evidence="2">Uncharacterized protein</fullName>
    </submittedName>
</protein>
<feature type="chain" id="PRO_5041385446" evidence="1">
    <location>
        <begin position="35"/>
        <end position="182"/>
    </location>
</feature>
<evidence type="ECO:0000256" key="1">
    <source>
        <dbReference type="SAM" id="SignalP"/>
    </source>
</evidence>
<evidence type="ECO:0000313" key="3">
    <source>
        <dbReference type="Proteomes" id="UP001174936"/>
    </source>
</evidence>
<keyword evidence="1" id="KW-0732">Signal</keyword>
<accession>A0AA39Y1I0</accession>
<keyword evidence="3" id="KW-1185">Reference proteome</keyword>
<evidence type="ECO:0000313" key="2">
    <source>
        <dbReference type="EMBL" id="KAK0644282.1"/>
    </source>
</evidence>
<dbReference type="EMBL" id="JAULSV010000005">
    <property type="protein sequence ID" value="KAK0644282.1"/>
    <property type="molecule type" value="Genomic_DNA"/>
</dbReference>
<proteinExistence type="predicted"/>
<feature type="signal peptide" evidence="1">
    <location>
        <begin position="1"/>
        <end position="34"/>
    </location>
</feature>
<name>A0AA39Y1I0_9PEZI</name>
<reference evidence="2" key="1">
    <citation type="submission" date="2023-06" db="EMBL/GenBank/DDBJ databases">
        <title>Genome-scale phylogeny and comparative genomics of the fungal order Sordariales.</title>
        <authorList>
            <consortium name="Lawrence Berkeley National Laboratory"/>
            <person name="Hensen N."/>
            <person name="Bonometti L."/>
            <person name="Westerberg I."/>
            <person name="Brannstrom I.O."/>
            <person name="Guillou S."/>
            <person name="Cros-Aarteil S."/>
            <person name="Calhoun S."/>
            <person name="Haridas S."/>
            <person name="Kuo A."/>
            <person name="Mondo S."/>
            <person name="Pangilinan J."/>
            <person name="Riley R."/>
            <person name="Labutti K."/>
            <person name="Andreopoulos B."/>
            <person name="Lipzen A."/>
            <person name="Chen C."/>
            <person name="Yanf M."/>
            <person name="Daum C."/>
            <person name="Ng V."/>
            <person name="Clum A."/>
            <person name="Steindorff A."/>
            <person name="Ohm R."/>
            <person name="Martin F."/>
            <person name="Silar P."/>
            <person name="Natvig D."/>
            <person name="Lalanne C."/>
            <person name="Gautier V."/>
            <person name="Ament-Velasquez S.L."/>
            <person name="Kruys A."/>
            <person name="Hutchinson M.I."/>
            <person name="Powell A.J."/>
            <person name="Barry K."/>
            <person name="Miller A.N."/>
            <person name="Grigoriev I.V."/>
            <person name="Debuchy R."/>
            <person name="Gladieux P."/>
            <person name="Thoren M.H."/>
            <person name="Johannesson H."/>
        </authorList>
    </citation>
    <scope>NUCLEOTIDE SEQUENCE</scope>
    <source>
        <strain evidence="2">SMH2532-1</strain>
    </source>
</reference>
<comment type="caution">
    <text evidence="2">The sequence shown here is derived from an EMBL/GenBank/DDBJ whole genome shotgun (WGS) entry which is preliminary data.</text>
</comment>
<organism evidence="2 3">
    <name type="scientific">Cercophora newfieldiana</name>
    <dbReference type="NCBI Taxonomy" id="92897"/>
    <lineage>
        <taxon>Eukaryota</taxon>
        <taxon>Fungi</taxon>
        <taxon>Dikarya</taxon>
        <taxon>Ascomycota</taxon>
        <taxon>Pezizomycotina</taxon>
        <taxon>Sordariomycetes</taxon>
        <taxon>Sordariomycetidae</taxon>
        <taxon>Sordariales</taxon>
        <taxon>Lasiosphaeriaceae</taxon>
        <taxon>Cercophora</taxon>
    </lineage>
</organism>
<sequence length="182" mass="19919">MSNKAVTSQPASWLKHLPLVCCFLLSFLIGPGLALSSRTCYSPDGSTQPHLFQCEAILDFAGGEKNCCMIGHSCLTNSLCSDEVGNWYRGGCVDKGFPGVCKSACMDKGECLDHAGSVVKQCHDEPGYWFCGLDGECGVDDSKLRRLDECFDKKNHRVAFGVHQGPADCKNHFHLPLIVYHE</sequence>